<dbReference type="AlphaFoldDB" id="A0A172TPE7"/>
<feature type="active site" evidence="3">
    <location>
        <position position="134"/>
    </location>
</feature>
<dbReference type="EMBL" id="CP011388">
    <property type="protein sequence ID" value="ANE48918.1"/>
    <property type="molecule type" value="Genomic_DNA"/>
</dbReference>
<dbReference type="PATRIC" id="fig|1178515.4.peg.2764"/>
<proteinExistence type="inferred from homology"/>
<evidence type="ECO:0000256" key="2">
    <source>
        <dbReference type="ARBA" id="ARBA00010876"/>
    </source>
</evidence>
<gene>
    <name evidence="6" type="ORF">SY83_13780</name>
</gene>
<dbReference type="SUPFAM" id="SSF55120">
    <property type="entry name" value="Pseudouridine synthase"/>
    <property type="match status" value="1"/>
</dbReference>
<name>A0A172TPE7_9BACL</name>
<evidence type="ECO:0000256" key="4">
    <source>
        <dbReference type="RuleBase" id="RU362028"/>
    </source>
</evidence>
<evidence type="ECO:0000259" key="5">
    <source>
        <dbReference type="Pfam" id="PF00849"/>
    </source>
</evidence>
<evidence type="ECO:0000313" key="6">
    <source>
        <dbReference type="EMBL" id="ANE48918.1"/>
    </source>
</evidence>
<sequence>MKGSGAQRKGEWLELGITAADLQDLETAGITDFVSRLLRTPPAFARKLQASGGLQQSGDKLRLRLFGAEPAGFAPEWMDLPVLYEDDYVLVILKPAGLKVHPTDGEPGTLAHGVASYFECTGQACAVRHVHRLDEWTSGPVLYAKGALALARLDDAMRRKAIGRIYVALAAGELSPPAGRVDLPIGRDRHHKQRRRVSPGGEEAVTYYETVSSAGGASLVRLRLETGRTHQIRVHMSHLGHPLLGDSLYGGSLHQGITRQALHGERLIFPHPLTDEEIEVAAPWPEDFLAACAKLQLKM</sequence>
<dbReference type="InterPro" id="IPR020103">
    <property type="entry name" value="PsdUridine_synth_cat_dom_sf"/>
</dbReference>
<evidence type="ECO:0000256" key="1">
    <source>
        <dbReference type="ARBA" id="ARBA00000073"/>
    </source>
</evidence>
<evidence type="ECO:0000256" key="3">
    <source>
        <dbReference type="PIRSR" id="PIRSR606225-1"/>
    </source>
</evidence>
<dbReference type="GO" id="GO:0140098">
    <property type="term" value="F:catalytic activity, acting on RNA"/>
    <property type="evidence" value="ECO:0007669"/>
    <property type="project" value="UniProtKB-ARBA"/>
</dbReference>
<dbReference type="Proteomes" id="UP000076927">
    <property type="component" value="Chromosome"/>
</dbReference>
<dbReference type="InterPro" id="IPR050188">
    <property type="entry name" value="RluA_PseudoU_synthase"/>
</dbReference>
<keyword evidence="4" id="KW-0413">Isomerase</keyword>
<organism evidence="6 7">
    <name type="scientific">Paenibacillus swuensis</name>
    <dbReference type="NCBI Taxonomy" id="1178515"/>
    <lineage>
        <taxon>Bacteria</taxon>
        <taxon>Bacillati</taxon>
        <taxon>Bacillota</taxon>
        <taxon>Bacilli</taxon>
        <taxon>Bacillales</taxon>
        <taxon>Paenibacillaceae</taxon>
        <taxon>Paenibacillus</taxon>
    </lineage>
</organism>
<dbReference type="GO" id="GO:0009982">
    <property type="term" value="F:pseudouridine synthase activity"/>
    <property type="evidence" value="ECO:0007669"/>
    <property type="project" value="InterPro"/>
</dbReference>
<feature type="domain" description="Pseudouridine synthase RsuA/RluA-like" evidence="5">
    <location>
        <begin position="88"/>
        <end position="238"/>
    </location>
</feature>
<dbReference type="KEGG" id="pswu:SY83_13780"/>
<dbReference type="Pfam" id="PF00849">
    <property type="entry name" value="PseudoU_synth_2"/>
    <property type="match status" value="1"/>
</dbReference>
<comment type="catalytic activity">
    <reaction evidence="1 4">
        <text>a uridine in RNA = a pseudouridine in RNA</text>
        <dbReference type="Rhea" id="RHEA:48348"/>
        <dbReference type="Rhea" id="RHEA-COMP:12068"/>
        <dbReference type="Rhea" id="RHEA-COMP:12069"/>
        <dbReference type="ChEBI" id="CHEBI:65314"/>
        <dbReference type="ChEBI" id="CHEBI:65315"/>
    </reaction>
</comment>
<keyword evidence="7" id="KW-1185">Reference proteome</keyword>
<dbReference type="EC" id="5.4.99.-" evidence="4"/>
<accession>A0A172TPE7</accession>
<dbReference type="Gene3D" id="3.30.2350.10">
    <property type="entry name" value="Pseudouridine synthase"/>
    <property type="match status" value="1"/>
</dbReference>
<protein>
    <recommendedName>
        <fullName evidence="4">Pseudouridine synthase</fullName>
        <ecNumber evidence="4">5.4.99.-</ecNumber>
    </recommendedName>
</protein>
<dbReference type="GO" id="GO:0003723">
    <property type="term" value="F:RNA binding"/>
    <property type="evidence" value="ECO:0007669"/>
    <property type="project" value="InterPro"/>
</dbReference>
<dbReference type="NCBIfam" id="TIGR00005">
    <property type="entry name" value="rluA_subfam"/>
    <property type="match status" value="1"/>
</dbReference>
<evidence type="ECO:0000313" key="7">
    <source>
        <dbReference type="Proteomes" id="UP000076927"/>
    </source>
</evidence>
<dbReference type="GO" id="GO:0000455">
    <property type="term" value="P:enzyme-directed rRNA pseudouridine synthesis"/>
    <property type="evidence" value="ECO:0007669"/>
    <property type="project" value="TreeGrafter"/>
</dbReference>
<dbReference type="InterPro" id="IPR006225">
    <property type="entry name" value="PsdUridine_synth_RluC/D"/>
</dbReference>
<dbReference type="InterPro" id="IPR006145">
    <property type="entry name" value="PsdUridine_synth_RsuA/RluA"/>
</dbReference>
<dbReference type="PANTHER" id="PTHR21600:SF71">
    <property type="entry name" value="PSEUDOURIDINE SYNTHASE"/>
    <property type="match status" value="1"/>
</dbReference>
<comment type="similarity">
    <text evidence="2 4">Belongs to the pseudouridine synthase RluA family.</text>
</comment>
<dbReference type="CDD" id="cd02869">
    <property type="entry name" value="PseudoU_synth_RluA_like"/>
    <property type="match status" value="1"/>
</dbReference>
<comment type="function">
    <text evidence="4">Responsible for synthesis of pseudouridine from uracil.</text>
</comment>
<dbReference type="PANTHER" id="PTHR21600">
    <property type="entry name" value="MITOCHONDRIAL RNA PSEUDOURIDINE SYNTHASE"/>
    <property type="match status" value="1"/>
</dbReference>
<dbReference type="STRING" id="1178515.SY83_13780"/>
<reference evidence="6 7" key="1">
    <citation type="submission" date="2015-01" db="EMBL/GenBank/DDBJ databases">
        <title>Paenibacillus swuensis/DY6/whole genome sequencing.</title>
        <authorList>
            <person name="Kim M.K."/>
            <person name="Srinivasan S."/>
            <person name="Lee J.-J."/>
        </authorList>
    </citation>
    <scope>NUCLEOTIDE SEQUENCE [LARGE SCALE GENOMIC DNA]</scope>
    <source>
        <strain evidence="6 7">DY6</strain>
    </source>
</reference>